<dbReference type="PANTHER" id="PTHR43081">
    <property type="entry name" value="ADENYLATE CYCLASE, TERMINAL-DIFFERENTIATION SPECIFIC-RELATED"/>
    <property type="match status" value="1"/>
</dbReference>
<accession>A0A382JTG4</accession>
<sequence>MIKTAQLISTAIMKTDIIGFSSIVGELSDFELSQLLEEHKKFIIKIIYKYDGSIIKGEGDAFFISFSSVTAAIESAVAIQSKLKKLRENSDAKFRLSLKIIISLGDVLHKNNDVYGDSVNIISRIEDITPPDEVYITEPTYLTVKKKQINLESVGSFELKGFSGKHNIYRVVLGRKTIVLDNQFILFSDLQDFMSLYENFELLEKTIDNSDIMFQHVIKRFNGNLRNVIGDAYIITFNKINDLMNSLDYINKYWSKVCYEFELPRMRLGCHKGTISLYRSCIWGMAFNVAARLESIGKNLDENKNTKNHVITHTSSTIRDETLEYNNDLKKKFRRVSKKELLIEVNPATMNYFKKNFKKCTYSYIA</sequence>
<dbReference type="PANTHER" id="PTHR43081:SF1">
    <property type="entry name" value="ADENYLATE CYCLASE, TERMINAL-DIFFERENTIATION SPECIFIC"/>
    <property type="match status" value="1"/>
</dbReference>
<dbReference type="PROSITE" id="PS50125">
    <property type="entry name" value="GUANYLATE_CYCLASE_2"/>
    <property type="match status" value="2"/>
</dbReference>
<dbReference type="InterPro" id="IPR050697">
    <property type="entry name" value="Adenylyl/Guanylyl_Cyclase_3/4"/>
</dbReference>
<dbReference type="Gene3D" id="3.30.70.1230">
    <property type="entry name" value="Nucleotide cyclase"/>
    <property type="match status" value="2"/>
</dbReference>
<reference evidence="2" key="1">
    <citation type="submission" date="2018-05" db="EMBL/GenBank/DDBJ databases">
        <authorList>
            <person name="Lanie J.A."/>
            <person name="Ng W.-L."/>
            <person name="Kazmierczak K.M."/>
            <person name="Andrzejewski T.M."/>
            <person name="Davidsen T.M."/>
            <person name="Wayne K.J."/>
            <person name="Tettelin H."/>
            <person name="Glass J.I."/>
            <person name="Rusch D."/>
            <person name="Podicherti R."/>
            <person name="Tsui H.-C.T."/>
            <person name="Winkler M.E."/>
        </authorList>
    </citation>
    <scope>NUCLEOTIDE SEQUENCE</scope>
</reference>
<evidence type="ECO:0000259" key="1">
    <source>
        <dbReference type="PROSITE" id="PS50125"/>
    </source>
</evidence>
<dbReference type="Pfam" id="PF00211">
    <property type="entry name" value="Guanylate_cyc"/>
    <property type="match status" value="2"/>
</dbReference>
<evidence type="ECO:0000313" key="2">
    <source>
        <dbReference type="EMBL" id="SVC15380.1"/>
    </source>
</evidence>
<dbReference type="SUPFAM" id="SSF55073">
    <property type="entry name" value="Nucleotide cyclase"/>
    <property type="match status" value="2"/>
</dbReference>
<gene>
    <name evidence="2" type="ORF">METZ01_LOCUS268234</name>
</gene>
<dbReference type="GO" id="GO:0035556">
    <property type="term" value="P:intracellular signal transduction"/>
    <property type="evidence" value="ECO:0007669"/>
    <property type="project" value="InterPro"/>
</dbReference>
<name>A0A382JTG4_9ZZZZ</name>
<proteinExistence type="predicted"/>
<dbReference type="CDD" id="cd07302">
    <property type="entry name" value="CHD"/>
    <property type="match status" value="1"/>
</dbReference>
<protein>
    <recommendedName>
        <fullName evidence="1">Guanylate cyclase domain-containing protein</fullName>
    </recommendedName>
</protein>
<dbReference type="AlphaFoldDB" id="A0A382JTG4"/>
<dbReference type="InterPro" id="IPR029787">
    <property type="entry name" value="Nucleotide_cyclase"/>
</dbReference>
<dbReference type="InterPro" id="IPR001054">
    <property type="entry name" value="A/G_cyclase"/>
</dbReference>
<feature type="domain" description="Guanylate cyclase" evidence="1">
    <location>
        <begin position="11"/>
        <end position="126"/>
    </location>
</feature>
<organism evidence="2">
    <name type="scientific">marine metagenome</name>
    <dbReference type="NCBI Taxonomy" id="408172"/>
    <lineage>
        <taxon>unclassified sequences</taxon>
        <taxon>metagenomes</taxon>
        <taxon>ecological metagenomes</taxon>
    </lineage>
</organism>
<dbReference type="EMBL" id="UINC01076323">
    <property type="protein sequence ID" value="SVC15380.1"/>
    <property type="molecule type" value="Genomic_DNA"/>
</dbReference>
<feature type="domain" description="Guanylate cyclase" evidence="1">
    <location>
        <begin position="184"/>
        <end position="294"/>
    </location>
</feature>
<dbReference type="GO" id="GO:0009190">
    <property type="term" value="P:cyclic nucleotide biosynthetic process"/>
    <property type="evidence" value="ECO:0007669"/>
    <property type="project" value="InterPro"/>
</dbReference>